<dbReference type="Gene3D" id="4.10.280.10">
    <property type="entry name" value="Helix-loop-helix DNA-binding domain"/>
    <property type="match status" value="1"/>
</dbReference>
<accession>A0ABQ0GPQ2</accession>
<feature type="compositionally biased region" description="Low complexity" evidence="1">
    <location>
        <begin position="133"/>
        <end position="145"/>
    </location>
</feature>
<reference evidence="3 4" key="1">
    <citation type="submission" date="2024-09" db="EMBL/GenBank/DDBJ databases">
        <title>Itraconazole resistance in Madurella fahalii resulting from another homologue of gene encoding cytochrome P450 14-alpha sterol demethylase (CYP51).</title>
        <authorList>
            <person name="Yoshioka I."/>
            <person name="Fahal A.H."/>
            <person name="Kaneko S."/>
            <person name="Yaguchi T."/>
        </authorList>
    </citation>
    <scope>NUCLEOTIDE SEQUENCE [LARGE SCALE GENOMIC DNA]</scope>
    <source>
        <strain evidence="3 4">IFM 68171</strain>
    </source>
</reference>
<sequence>MALLEHASATGGDWAALLYPSSQPPNNDGLSSANQQSPETADRRAENASVQPSPRDAVSANTGVTANHSMAVWASSPQTRTLGESLDAMAVQRTTIAPSAAGSVPLMPLPPVESGRERGWAKVRVIQIHPAATGSATGSASGSSTRKTKKASKKCLGDNNHRTLDEYQEIVRQRHNRVGKKYRDKMNGEFGQLLAALHIDDVGDDDEPHDSDGDDKAAAARVNGRSLNKAKVLDMAREYVGALLEKRGALSIERERLRRQLRLRRA</sequence>
<feature type="domain" description="BHLH" evidence="2">
    <location>
        <begin position="172"/>
        <end position="243"/>
    </location>
</feature>
<gene>
    <name evidence="3" type="ORF">MFIFM68171_09934</name>
</gene>
<dbReference type="GeneID" id="98180676"/>
<organism evidence="3 4">
    <name type="scientific">Madurella fahalii</name>
    <dbReference type="NCBI Taxonomy" id="1157608"/>
    <lineage>
        <taxon>Eukaryota</taxon>
        <taxon>Fungi</taxon>
        <taxon>Dikarya</taxon>
        <taxon>Ascomycota</taxon>
        <taxon>Pezizomycotina</taxon>
        <taxon>Sordariomycetes</taxon>
        <taxon>Sordariomycetidae</taxon>
        <taxon>Sordariales</taxon>
        <taxon>Sordariales incertae sedis</taxon>
        <taxon>Madurella</taxon>
    </lineage>
</organism>
<proteinExistence type="predicted"/>
<dbReference type="Pfam" id="PF00010">
    <property type="entry name" value="HLH"/>
    <property type="match status" value="1"/>
</dbReference>
<keyword evidence="4" id="KW-1185">Reference proteome</keyword>
<feature type="compositionally biased region" description="Polar residues" evidence="1">
    <location>
        <begin position="20"/>
        <end position="39"/>
    </location>
</feature>
<feature type="region of interest" description="Disordered" evidence="1">
    <location>
        <begin position="16"/>
        <end position="61"/>
    </location>
</feature>
<dbReference type="RefSeq" id="XP_070921454.1">
    <property type="nucleotide sequence ID" value="XM_071065353.1"/>
</dbReference>
<evidence type="ECO:0000256" key="1">
    <source>
        <dbReference type="SAM" id="MobiDB-lite"/>
    </source>
</evidence>
<feature type="region of interest" description="Disordered" evidence="1">
    <location>
        <begin position="133"/>
        <end position="159"/>
    </location>
</feature>
<evidence type="ECO:0000259" key="2">
    <source>
        <dbReference type="Pfam" id="PF00010"/>
    </source>
</evidence>
<dbReference type="EMBL" id="BAAFSV010000005">
    <property type="protein sequence ID" value="GAB1319724.1"/>
    <property type="molecule type" value="Genomic_DNA"/>
</dbReference>
<evidence type="ECO:0000313" key="3">
    <source>
        <dbReference type="EMBL" id="GAB1319724.1"/>
    </source>
</evidence>
<dbReference type="InterPro" id="IPR036638">
    <property type="entry name" value="HLH_DNA-bd_sf"/>
</dbReference>
<evidence type="ECO:0000313" key="4">
    <source>
        <dbReference type="Proteomes" id="UP001628179"/>
    </source>
</evidence>
<comment type="caution">
    <text evidence="3">The sequence shown here is derived from an EMBL/GenBank/DDBJ whole genome shotgun (WGS) entry which is preliminary data.</text>
</comment>
<dbReference type="SUPFAM" id="SSF47459">
    <property type="entry name" value="HLH, helix-loop-helix DNA-binding domain"/>
    <property type="match status" value="1"/>
</dbReference>
<protein>
    <recommendedName>
        <fullName evidence="2">BHLH domain-containing protein</fullName>
    </recommendedName>
</protein>
<dbReference type="Proteomes" id="UP001628179">
    <property type="component" value="Unassembled WGS sequence"/>
</dbReference>
<dbReference type="InterPro" id="IPR011598">
    <property type="entry name" value="bHLH_dom"/>
</dbReference>
<name>A0ABQ0GPQ2_9PEZI</name>